<reference evidence="2 3" key="1">
    <citation type="submission" date="2016-11" db="EMBL/GenBank/DDBJ databases">
        <authorList>
            <person name="Jaros S."/>
            <person name="Januszkiewicz K."/>
            <person name="Wedrychowicz H."/>
        </authorList>
    </citation>
    <scope>NUCLEOTIDE SEQUENCE [LARGE SCALE GENOMIC DNA]</scope>
    <source>
        <strain evidence="2 3">DSM 13106</strain>
    </source>
</reference>
<dbReference type="AlphaFoldDB" id="A0A1M5XP97"/>
<keyword evidence="3" id="KW-1185">Reference proteome</keyword>
<dbReference type="STRING" id="1123281.SAMN02745180_01784"/>
<dbReference type="OrthoDB" id="1727295at2"/>
<name>A0A1M5XP97_9FIRM</name>
<gene>
    <name evidence="2" type="ORF">SAMN02745180_01784</name>
</gene>
<keyword evidence="1" id="KW-0472">Membrane</keyword>
<evidence type="ECO:0000313" key="2">
    <source>
        <dbReference type="EMBL" id="SHI01667.1"/>
    </source>
</evidence>
<dbReference type="Proteomes" id="UP000184389">
    <property type="component" value="Unassembled WGS sequence"/>
</dbReference>
<keyword evidence="1" id="KW-1133">Transmembrane helix</keyword>
<dbReference type="InterPro" id="IPR018730">
    <property type="entry name" value="DUF2273"/>
</dbReference>
<proteinExistence type="predicted"/>
<evidence type="ECO:0000256" key="1">
    <source>
        <dbReference type="SAM" id="Phobius"/>
    </source>
</evidence>
<organism evidence="2 3">
    <name type="scientific">Sporanaerobacter acetigenes DSM 13106</name>
    <dbReference type="NCBI Taxonomy" id="1123281"/>
    <lineage>
        <taxon>Bacteria</taxon>
        <taxon>Bacillati</taxon>
        <taxon>Bacillota</taxon>
        <taxon>Tissierellia</taxon>
        <taxon>Tissierellales</taxon>
        <taxon>Sporanaerobacteraceae</taxon>
        <taxon>Sporanaerobacter</taxon>
    </lineage>
</organism>
<feature type="transmembrane region" description="Helical" evidence="1">
    <location>
        <begin position="21"/>
        <end position="54"/>
    </location>
</feature>
<sequence length="78" mass="9112">MAKEKFLEFIQILEENKGKTIGTIIGFVIAILVLTIGFFRTLFIVLCTWFGFYLGKKKDNQEDFREILDRILPPGREK</sequence>
<accession>A0A1M5XP97</accession>
<evidence type="ECO:0000313" key="3">
    <source>
        <dbReference type="Proteomes" id="UP000184389"/>
    </source>
</evidence>
<keyword evidence="1" id="KW-0812">Transmembrane</keyword>
<dbReference type="Pfam" id="PF10031">
    <property type="entry name" value="DUF2273"/>
    <property type="match status" value="1"/>
</dbReference>
<dbReference type="RefSeq" id="WP_084604217.1">
    <property type="nucleotide sequence ID" value="NZ_FQXR01000007.1"/>
</dbReference>
<protein>
    <submittedName>
        <fullName evidence="2">Uncharacterized membrane protein</fullName>
    </submittedName>
</protein>
<dbReference type="EMBL" id="FQXR01000007">
    <property type="protein sequence ID" value="SHI01667.1"/>
    <property type="molecule type" value="Genomic_DNA"/>
</dbReference>